<protein>
    <submittedName>
        <fullName evidence="4">ATP-binding protein</fullName>
    </submittedName>
</protein>
<dbReference type="Gene3D" id="3.40.50.300">
    <property type="entry name" value="P-loop containing nucleotide triphosphate hydrolases"/>
    <property type="match status" value="1"/>
</dbReference>
<reference evidence="4 5" key="1">
    <citation type="submission" date="2019-12" db="EMBL/GenBank/DDBJ databases">
        <authorList>
            <person name="Huq M.A."/>
        </authorList>
    </citation>
    <scope>NUCLEOTIDE SEQUENCE [LARGE SCALE GENOMIC DNA]</scope>
    <source>
        <strain evidence="4 5">MAH-20</strain>
    </source>
</reference>
<evidence type="ECO:0000259" key="3">
    <source>
        <dbReference type="Pfam" id="PF17289"/>
    </source>
</evidence>
<gene>
    <name evidence="4" type="ORF">GON01_00200</name>
</gene>
<dbReference type="Proteomes" id="UP000441389">
    <property type="component" value="Unassembled WGS sequence"/>
</dbReference>
<keyword evidence="5" id="KW-1185">Reference proteome</keyword>
<dbReference type="GO" id="GO:0005524">
    <property type="term" value="F:ATP binding"/>
    <property type="evidence" value="ECO:0007669"/>
    <property type="project" value="UniProtKB-KW"/>
</dbReference>
<evidence type="ECO:0000313" key="4">
    <source>
        <dbReference type="EMBL" id="MVO76363.1"/>
    </source>
</evidence>
<feature type="compositionally biased region" description="Basic and acidic residues" evidence="2">
    <location>
        <begin position="276"/>
        <end position="291"/>
    </location>
</feature>
<dbReference type="AlphaFoldDB" id="A0A6I4IWH0"/>
<accession>A0A6I4IWH0</accession>
<organism evidence="4 5">
    <name type="scientific">Sphingomonas horti</name>
    <dbReference type="NCBI Taxonomy" id="2682842"/>
    <lineage>
        <taxon>Bacteria</taxon>
        <taxon>Pseudomonadati</taxon>
        <taxon>Pseudomonadota</taxon>
        <taxon>Alphaproteobacteria</taxon>
        <taxon>Sphingomonadales</taxon>
        <taxon>Sphingomonadaceae</taxon>
        <taxon>Sphingomonas</taxon>
    </lineage>
</organism>
<proteinExistence type="predicted"/>
<keyword evidence="1" id="KW-1188">Viral release from host cell</keyword>
<sequence>MPKAKALPDDEALRIRMAALGPLHRARFIARLDPPELDAVEQDWGVWGHKGQHAPPNDWRTWVIMAGRGFGKTRAGAEWVRMVARDIPGARIALVAASLDEARRVMIEGSSGLLAVAGNAIDNFYPSLRLLRFANGAEATLFSGASPEQLRGPEHHAAWCDELAKWRQPGATWDMLQMGLRLGDRPRALVTTTPRPGRTLERIMAANGTVLTGGPTRANPHLPDAFIAAMHDQYAGTRLGRQELDGELLPDVEGALWTMELIERCRFSNPPLATRGEGDHAKHRGGAEGEARSQTLRFAPGPSTGCAGPPPLQKQERIEFVRTVIGVDPPASAGTCGIVACARDAAGIAHVLADHSVTGRRPEAWARAVAAAAEVHRADRIVAERNQGGEMVRAVLRAADARLPVRLVHAAQGKSARAEPVHALFEAGKVVLHGRFPELEAELCGLIAGGGYEAPAWAGPGGPGASPDRADAMVWALTELMLGEKVGEPRLRRF</sequence>
<dbReference type="Gene3D" id="3.30.420.240">
    <property type="match status" value="1"/>
</dbReference>
<evidence type="ECO:0000313" key="5">
    <source>
        <dbReference type="Proteomes" id="UP000441389"/>
    </source>
</evidence>
<feature type="region of interest" description="Disordered" evidence="2">
    <location>
        <begin position="273"/>
        <end position="311"/>
    </location>
</feature>
<dbReference type="InterPro" id="IPR035421">
    <property type="entry name" value="Terminase_6C"/>
</dbReference>
<dbReference type="Pfam" id="PF17289">
    <property type="entry name" value="Terminase_6C"/>
    <property type="match status" value="1"/>
</dbReference>
<keyword evidence="4" id="KW-0547">Nucleotide-binding</keyword>
<dbReference type="InterPro" id="IPR027417">
    <property type="entry name" value="P-loop_NTPase"/>
</dbReference>
<name>A0A6I4IWH0_9SPHN</name>
<comment type="caution">
    <text evidence="4">The sequence shown here is derived from an EMBL/GenBank/DDBJ whole genome shotgun (WGS) entry which is preliminary data.</text>
</comment>
<dbReference type="RefSeq" id="WP_157024965.1">
    <property type="nucleotide sequence ID" value="NZ_WQMS01000001.1"/>
</dbReference>
<keyword evidence="4" id="KW-0067">ATP-binding</keyword>
<evidence type="ECO:0000256" key="1">
    <source>
        <dbReference type="ARBA" id="ARBA00022612"/>
    </source>
</evidence>
<dbReference type="EMBL" id="WQMS01000001">
    <property type="protein sequence ID" value="MVO76363.1"/>
    <property type="molecule type" value="Genomic_DNA"/>
</dbReference>
<feature type="domain" description="Terminase large subunit gp17-like C-terminal" evidence="3">
    <location>
        <begin position="325"/>
        <end position="478"/>
    </location>
</feature>
<dbReference type="Pfam" id="PF03237">
    <property type="entry name" value="Terminase_6N"/>
    <property type="match status" value="1"/>
</dbReference>
<evidence type="ECO:0000256" key="2">
    <source>
        <dbReference type="SAM" id="MobiDB-lite"/>
    </source>
</evidence>